<keyword evidence="6 10" id="KW-0648">Protein biosynthesis</keyword>
<evidence type="ECO:0000256" key="4">
    <source>
        <dbReference type="ARBA" id="ARBA00022741"/>
    </source>
</evidence>
<dbReference type="PIRSF" id="PIRSF006588">
    <property type="entry name" value="TyrRS_arch_euk"/>
    <property type="match status" value="1"/>
</dbReference>
<dbReference type="NCBIfam" id="NF006330">
    <property type="entry name" value="PRK08560.1"/>
    <property type="match status" value="1"/>
</dbReference>
<dbReference type="InterPro" id="IPR001412">
    <property type="entry name" value="aa-tRNA-synth_I_CS"/>
</dbReference>
<name>A0A2R6AMG6_9ARCH</name>
<keyword evidence="2" id="KW-0963">Cytoplasm</keyword>
<evidence type="ECO:0000256" key="9">
    <source>
        <dbReference type="ARBA" id="ARBA00048248"/>
    </source>
</evidence>
<dbReference type="EMBL" id="NEXE01000157">
    <property type="protein sequence ID" value="PSN87543.1"/>
    <property type="molecule type" value="Genomic_DNA"/>
</dbReference>
<organism evidence="11 12">
    <name type="scientific">Candidatus Marsarchaeota G2 archaeon OSP_D</name>
    <dbReference type="NCBI Taxonomy" id="1978157"/>
    <lineage>
        <taxon>Archaea</taxon>
        <taxon>Candidatus Marsarchaeota</taxon>
        <taxon>Candidatus Marsarchaeota group 2</taxon>
    </lineage>
</organism>
<dbReference type="PANTHER" id="PTHR46264">
    <property type="entry name" value="TYROSINE-TRNA LIGASE"/>
    <property type="match status" value="1"/>
</dbReference>
<dbReference type="PROSITE" id="PS00178">
    <property type="entry name" value="AA_TRNA_LIGASE_I"/>
    <property type="match status" value="1"/>
</dbReference>
<protein>
    <recommendedName>
        <fullName evidence="1">tyrosine--tRNA ligase</fullName>
        <ecNumber evidence="1">6.1.1.1</ecNumber>
    </recommendedName>
    <alternativeName>
        <fullName evidence="8">Tyrosyl-tRNA synthetase</fullName>
    </alternativeName>
</protein>
<dbReference type="GO" id="GO:0004831">
    <property type="term" value="F:tyrosine-tRNA ligase activity"/>
    <property type="evidence" value="ECO:0007669"/>
    <property type="project" value="UniProtKB-EC"/>
</dbReference>
<evidence type="ECO:0000256" key="3">
    <source>
        <dbReference type="ARBA" id="ARBA00022598"/>
    </source>
</evidence>
<evidence type="ECO:0000256" key="2">
    <source>
        <dbReference type="ARBA" id="ARBA00022490"/>
    </source>
</evidence>
<dbReference type="GO" id="GO:0006437">
    <property type="term" value="P:tyrosyl-tRNA aminoacylation"/>
    <property type="evidence" value="ECO:0007669"/>
    <property type="project" value="InterPro"/>
</dbReference>
<evidence type="ECO:0000256" key="8">
    <source>
        <dbReference type="ARBA" id="ARBA00033323"/>
    </source>
</evidence>
<keyword evidence="3 10" id="KW-0436">Ligase</keyword>
<evidence type="ECO:0000256" key="7">
    <source>
        <dbReference type="ARBA" id="ARBA00023146"/>
    </source>
</evidence>
<dbReference type="Pfam" id="PF00579">
    <property type="entry name" value="tRNA-synt_1b"/>
    <property type="match status" value="2"/>
</dbReference>
<comment type="similarity">
    <text evidence="10">Belongs to the class-I aminoacyl-tRNA synthetase family.</text>
</comment>
<gene>
    <name evidence="11" type="ORF">B9Q03_10415</name>
</gene>
<keyword evidence="7 10" id="KW-0030">Aminoacyl-tRNA synthetase</keyword>
<evidence type="ECO:0000256" key="10">
    <source>
        <dbReference type="RuleBase" id="RU363036"/>
    </source>
</evidence>
<dbReference type="EC" id="6.1.1.1" evidence="1"/>
<evidence type="ECO:0000313" key="11">
    <source>
        <dbReference type="EMBL" id="PSN87543.1"/>
    </source>
</evidence>
<reference evidence="11 12" key="1">
    <citation type="submission" date="2017-04" db="EMBL/GenBank/DDBJ databases">
        <title>Novel microbial lineages endemic to geothermal iron-oxide mats fill important gaps in the evolutionary history of Archaea.</title>
        <authorList>
            <person name="Jay Z.J."/>
            <person name="Beam J.P."/>
            <person name="Dlakic M."/>
            <person name="Rusch D.B."/>
            <person name="Kozubal M.A."/>
            <person name="Inskeep W.P."/>
        </authorList>
    </citation>
    <scope>NUCLEOTIDE SEQUENCE [LARGE SCALE GENOMIC DNA]</scope>
    <source>
        <strain evidence="11">OSP_D</strain>
    </source>
</reference>
<dbReference type="GO" id="GO:0005737">
    <property type="term" value="C:cytoplasm"/>
    <property type="evidence" value="ECO:0007669"/>
    <property type="project" value="InterPro"/>
</dbReference>
<dbReference type="PANTHER" id="PTHR46264:SF4">
    <property type="entry name" value="TYROSINE--TRNA LIGASE, CYTOPLASMIC"/>
    <property type="match status" value="1"/>
</dbReference>
<dbReference type="GO" id="GO:0005524">
    <property type="term" value="F:ATP binding"/>
    <property type="evidence" value="ECO:0007669"/>
    <property type="project" value="UniProtKB-KW"/>
</dbReference>
<evidence type="ECO:0000256" key="5">
    <source>
        <dbReference type="ARBA" id="ARBA00022840"/>
    </source>
</evidence>
<dbReference type="InterPro" id="IPR014729">
    <property type="entry name" value="Rossmann-like_a/b/a_fold"/>
</dbReference>
<dbReference type="AlphaFoldDB" id="A0A2R6AMG6"/>
<comment type="catalytic activity">
    <reaction evidence="9">
        <text>tRNA(Tyr) + L-tyrosine + ATP = L-tyrosyl-tRNA(Tyr) + AMP + diphosphate + H(+)</text>
        <dbReference type="Rhea" id="RHEA:10220"/>
        <dbReference type="Rhea" id="RHEA-COMP:9706"/>
        <dbReference type="Rhea" id="RHEA-COMP:9707"/>
        <dbReference type="ChEBI" id="CHEBI:15378"/>
        <dbReference type="ChEBI" id="CHEBI:30616"/>
        <dbReference type="ChEBI" id="CHEBI:33019"/>
        <dbReference type="ChEBI" id="CHEBI:58315"/>
        <dbReference type="ChEBI" id="CHEBI:78442"/>
        <dbReference type="ChEBI" id="CHEBI:78536"/>
        <dbReference type="ChEBI" id="CHEBI:456215"/>
        <dbReference type="EC" id="6.1.1.1"/>
    </reaction>
</comment>
<accession>A0A2R6AMG6</accession>
<dbReference type="InterPro" id="IPR023617">
    <property type="entry name" value="Tyr-tRNA-ligase_arc/euk-type"/>
</dbReference>
<dbReference type="InterPro" id="IPR023678">
    <property type="entry name" value="Tyr-tRNA-ligase_4"/>
</dbReference>
<proteinExistence type="inferred from homology"/>
<keyword evidence="4 10" id="KW-0547">Nucleotide-binding</keyword>
<comment type="caution">
    <text evidence="11">The sequence shown here is derived from an EMBL/GenBank/DDBJ whole genome shotgun (WGS) entry which is preliminary data.</text>
</comment>
<dbReference type="SUPFAM" id="SSF52374">
    <property type="entry name" value="Nucleotidylyl transferase"/>
    <property type="match status" value="1"/>
</dbReference>
<keyword evidence="5 10" id="KW-0067">ATP-binding</keyword>
<dbReference type="Proteomes" id="UP000240322">
    <property type="component" value="Unassembled WGS sequence"/>
</dbReference>
<sequence>MCSHMDVDTRVELIARRPCEEIVTPQELRELLASKDKPVAYNGFEPSGLMHLGTGLLSALKIMDLVRAGVRYKVLLATWHAWLNNKFGGDMEKIRIAAKYFIEGWTALGVDPSAVEYVMADDLVSRSEYWETLLRVTSRVTLNHVVRALPIMGRTQSEALKFGAYIYPMMQVTDIFMLGADIAQLGMDQRKANMLAKEVGPTLGLWSPVAVHHHLLAGLTGPRKMGMDENEALDAQISSKMSKSKPDTAIFIHDSPEEIRSKIRKAYCPERVIENNPIVDYVQHLILRDDTQTLLVDRPPHKGGPIEVTWPELKTLYLKGEIHPLDLKTAVAESLIKMLEPARKHFANKEELIKQLSLAI</sequence>
<evidence type="ECO:0000313" key="12">
    <source>
        <dbReference type="Proteomes" id="UP000240322"/>
    </source>
</evidence>
<evidence type="ECO:0000256" key="6">
    <source>
        <dbReference type="ARBA" id="ARBA00022917"/>
    </source>
</evidence>
<dbReference type="InterPro" id="IPR050489">
    <property type="entry name" value="Tyr-tRNA_synthase"/>
</dbReference>
<dbReference type="HAMAP" id="MF_02009">
    <property type="entry name" value="Tyr_tRNA_synth_type4"/>
    <property type="match status" value="1"/>
</dbReference>
<evidence type="ECO:0000256" key="1">
    <source>
        <dbReference type="ARBA" id="ARBA00013160"/>
    </source>
</evidence>
<dbReference type="Gene3D" id="3.40.50.620">
    <property type="entry name" value="HUPs"/>
    <property type="match status" value="2"/>
</dbReference>
<dbReference type="InterPro" id="IPR002305">
    <property type="entry name" value="aa-tRNA-synth_Ic"/>
</dbReference>